<evidence type="ECO:0000259" key="1">
    <source>
        <dbReference type="Pfam" id="PF05175"/>
    </source>
</evidence>
<dbReference type="STRING" id="31958.SD37_10925"/>
<name>A0A193BVA2_AMYOR</name>
<dbReference type="InterPro" id="IPR007848">
    <property type="entry name" value="Small_mtfrase_dom"/>
</dbReference>
<dbReference type="CDD" id="cd02440">
    <property type="entry name" value="AdoMet_MTases"/>
    <property type="match status" value="1"/>
</dbReference>
<keyword evidence="3" id="KW-1185">Reference proteome</keyword>
<dbReference type="Gene3D" id="3.40.50.150">
    <property type="entry name" value="Vaccinia Virus protein VP39"/>
    <property type="match status" value="1"/>
</dbReference>
<accession>A0A193BVA2</accession>
<dbReference type="RefSeq" id="WP_044856718.1">
    <property type="nucleotide sequence ID" value="NZ_CP016174.1"/>
</dbReference>
<organism evidence="2 3">
    <name type="scientific">Amycolatopsis orientalis</name>
    <name type="common">Nocardia orientalis</name>
    <dbReference type="NCBI Taxonomy" id="31958"/>
    <lineage>
        <taxon>Bacteria</taxon>
        <taxon>Bacillati</taxon>
        <taxon>Actinomycetota</taxon>
        <taxon>Actinomycetes</taxon>
        <taxon>Pseudonocardiales</taxon>
        <taxon>Pseudonocardiaceae</taxon>
        <taxon>Amycolatopsis</taxon>
    </lineage>
</organism>
<dbReference type="SUPFAM" id="SSF53335">
    <property type="entry name" value="S-adenosyl-L-methionine-dependent methyltransferases"/>
    <property type="match status" value="1"/>
</dbReference>
<dbReference type="Pfam" id="PF05175">
    <property type="entry name" value="MTS"/>
    <property type="match status" value="1"/>
</dbReference>
<feature type="domain" description="Methyltransferase small" evidence="1">
    <location>
        <begin position="48"/>
        <end position="124"/>
    </location>
</feature>
<dbReference type="KEGG" id="aori:SD37_10925"/>
<dbReference type="AlphaFoldDB" id="A0A193BVA2"/>
<dbReference type="EMBL" id="CP016174">
    <property type="protein sequence ID" value="ANN16099.1"/>
    <property type="molecule type" value="Genomic_DNA"/>
</dbReference>
<protein>
    <recommendedName>
        <fullName evidence="1">Methyltransferase small domain-containing protein</fullName>
    </recommendedName>
</protein>
<evidence type="ECO:0000313" key="3">
    <source>
        <dbReference type="Proteomes" id="UP000093695"/>
    </source>
</evidence>
<gene>
    <name evidence="2" type="ORF">SD37_10925</name>
</gene>
<reference evidence="2 3" key="1">
    <citation type="journal article" date="2015" name="Genome Announc.">
        <title>Draft Genome Sequence of Norvancomycin-Producing Strain Amycolatopsis orientalis CPCC200066.</title>
        <authorList>
            <person name="Lei X."/>
            <person name="Yuan F."/>
            <person name="Shi Y."/>
            <person name="Li X."/>
            <person name="Wang L."/>
            <person name="Hong B."/>
        </authorList>
    </citation>
    <scope>NUCLEOTIDE SEQUENCE [LARGE SCALE GENOMIC DNA]</scope>
    <source>
        <strain evidence="2 3">B-37</strain>
    </source>
</reference>
<sequence>MTINGTYETVDCEGVDVRYADHLDGGGSDFGRAYVPFVASRFGKVPRLLEWCCGPAFIGFSLLGAGLCEKLELSDVNEEAVLAARATVAANGLDDRVSVFHSDCFDKVPADSEWDLIVGNPPHMNVTTAPAEDVETFRRIKPELVYADKDWEIHERFYDQVGVRLAPGGSVLLQECWAASDPEVFRPMIAASGLEIAGVFPCEAPHELFYFLWVRAAA</sequence>
<dbReference type="GO" id="GO:0008168">
    <property type="term" value="F:methyltransferase activity"/>
    <property type="evidence" value="ECO:0007669"/>
    <property type="project" value="InterPro"/>
</dbReference>
<evidence type="ECO:0000313" key="2">
    <source>
        <dbReference type="EMBL" id="ANN16099.1"/>
    </source>
</evidence>
<dbReference type="Proteomes" id="UP000093695">
    <property type="component" value="Chromosome"/>
</dbReference>
<dbReference type="InterPro" id="IPR029063">
    <property type="entry name" value="SAM-dependent_MTases_sf"/>
</dbReference>
<proteinExistence type="predicted"/>